<sequence length="286" mass="32498">MREATDHQTTATALACARDLHDRMRRYPTLFPDPPLGPDTATRVAQAIAWGAPWCTPAQLRAPARTALWIFAVDWLIDHQATGAEQVRALVDGCLRVADGHPPHDALGAMLAELRADLAGHDALPVWREELRRMLTAMEREWAWVAGHAPTWRQYLDNADNFGSTWVNVTHWIVTGDDATREHLDVLRRASRLVQQALRLYNDLATIGRDRSWSDLNALMLGLDETAARRHIDDLIARRDRCLEPLRTACPRQITYLRRQIEYSAAFYGDGRDYWGTLDDESVSDR</sequence>
<evidence type="ECO:0000313" key="1">
    <source>
        <dbReference type="EMBL" id="MBA8957077.1"/>
    </source>
</evidence>
<proteinExistence type="predicted"/>
<dbReference type="EMBL" id="JACJIA010000020">
    <property type="protein sequence ID" value="MBA8957077.1"/>
    <property type="molecule type" value="Genomic_DNA"/>
</dbReference>
<keyword evidence="2" id="KW-1185">Reference proteome</keyword>
<dbReference type="AlphaFoldDB" id="A0A7W3LZF8"/>
<dbReference type="SUPFAM" id="SSF48576">
    <property type="entry name" value="Terpenoid synthases"/>
    <property type="match status" value="1"/>
</dbReference>
<name>A0A7W3LZF8_ACTNM</name>
<dbReference type="Pfam" id="PF19086">
    <property type="entry name" value="Terpene_syn_C_2"/>
    <property type="match status" value="1"/>
</dbReference>
<evidence type="ECO:0000313" key="2">
    <source>
        <dbReference type="Proteomes" id="UP000572680"/>
    </source>
</evidence>
<dbReference type="InterPro" id="IPR008949">
    <property type="entry name" value="Isoprenoid_synthase_dom_sf"/>
</dbReference>
<organism evidence="1 2">
    <name type="scientific">Actinomadura namibiensis</name>
    <dbReference type="NCBI Taxonomy" id="182080"/>
    <lineage>
        <taxon>Bacteria</taxon>
        <taxon>Bacillati</taxon>
        <taxon>Actinomycetota</taxon>
        <taxon>Actinomycetes</taxon>
        <taxon>Streptosporangiales</taxon>
        <taxon>Thermomonosporaceae</taxon>
        <taxon>Actinomadura</taxon>
    </lineage>
</organism>
<accession>A0A7W3LZF8</accession>
<reference evidence="1 2" key="1">
    <citation type="submission" date="2020-08" db="EMBL/GenBank/DDBJ databases">
        <title>Genomic Encyclopedia of Type Strains, Phase IV (KMG-IV): sequencing the most valuable type-strain genomes for metagenomic binning, comparative biology and taxonomic classification.</title>
        <authorList>
            <person name="Goeker M."/>
        </authorList>
    </citation>
    <scope>NUCLEOTIDE SEQUENCE [LARGE SCALE GENOMIC DNA]</scope>
    <source>
        <strain evidence="1 2">DSM 44197</strain>
    </source>
</reference>
<dbReference type="Proteomes" id="UP000572680">
    <property type="component" value="Unassembled WGS sequence"/>
</dbReference>
<dbReference type="Gene3D" id="1.10.600.10">
    <property type="entry name" value="Farnesyl Diphosphate Synthase"/>
    <property type="match status" value="1"/>
</dbReference>
<comment type="caution">
    <text evidence="1">The sequence shown here is derived from an EMBL/GenBank/DDBJ whole genome shotgun (WGS) entry which is preliminary data.</text>
</comment>
<protein>
    <recommendedName>
        <fullName evidence="3">Terpene synthase</fullName>
    </recommendedName>
</protein>
<dbReference type="RefSeq" id="WP_182848937.1">
    <property type="nucleotide sequence ID" value="NZ_BAAALP010000019.1"/>
</dbReference>
<gene>
    <name evidence="1" type="ORF">HNR61_008768</name>
</gene>
<evidence type="ECO:0008006" key="3">
    <source>
        <dbReference type="Google" id="ProtNLM"/>
    </source>
</evidence>